<dbReference type="RefSeq" id="WP_386372002.1">
    <property type="nucleotide sequence ID" value="NZ_JBHUMP010000003.1"/>
</dbReference>
<evidence type="ECO:0000313" key="3">
    <source>
        <dbReference type="Proteomes" id="UP001597474"/>
    </source>
</evidence>
<proteinExistence type="predicted"/>
<accession>A0ABW5U1E7</accession>
<reference evidence="3" key="1">
    <citation type="journal article" date="2019" name="Int. J. Syst. Evol. Microbiol.">
        <title>The Global Catalogue of Microorganisms (GCM) 10K type strain sequencing project: providing services to taxonomists for standard genome sequencing and annotation.</title>
        <authorList>
            <consortium name="The Broad Institute Genomics Platform"/>
            <consortium name="The Broad Institute Genome Sequencing Center for Infectious Disease"/>
            <person name="Wu L."/>
            <person name="Ma J."/>
        </authorList>
    </citation>
    <scope>NUCLEOTIDE SEQUENCE [LARGE SCALE GENOMIC DNA]</scope>
    <source>
        <strain evidence="3">TISTR 2562</strain>
    </source>
</reference>
<protein>
    <submittedName>
        <fullName evidence="2">Metallophosphoesterase</fullName>
    </submittedName>
</protein>
<dbReference type="Pfam" id="PF00149">
    <property type="entry name" value="Metallophos"/>
    <property type="match status" value="1"/>
</dbReference>
<gene>
    <name evidence="2" type="ORF">ACFSUD_04785</name>
</gene>
<dbReference type="SUPFAM" id="SSF56300">
    <property type="entry name" value="Metallo-dependent phosphatases"/>
    <property type="match status" value="1"/>
</dbReference>
<dbReference type="Proteomes" id="UP001597474">
    <property type="component" value="Unassembled WGS sequence"/>
</dbReference>
<evidence type="ECO:0000259" key="1">
    <source>
        <dbReference type="Pfam" id="PF00149"/>
    </source>
</evidence>
<comment type="caution">
    <text evidence="2">The sequence shown here is derived from an EMBL/GenBank/DDBJ whole genome shotgun (WGS) entry which is preliminary data.</text>
</comment>
<name>A0ABW5U1E7_9RHOB</name>
<organism evidence="2 3">
    <name type="scientific">Sulfitobacter aestuarii</name>
    <dbReference type="NCBI Taxonomy" id="2161676"/>
    <lineage>
        <taxon>Bacteria</taxon>
        <taxon>Pseudomonadati</taxon>
        <taxon>Pseudomonadota</taxon>
        <taxon>Alphaproteobacteria</taxon>
        <taxon>Rhodobacterales</taxon>
        <taxon>Roseobacteraceae</taxon>
        <taxon>Sulfitobacter</taxon>
    </lineage>
</organism>
<dbReference type="PANTHER" id="PTHR12905:SF0">
    <property type="entry name" value="CALCINEURIN-LIKE PHOSPHOESTERASE DOMAIN-CONTAINING PROTEIN"/>
    <property type="match status" value="1"/>
</dbReference>
<dbReference type="InterPro" id="IPR051693">
    <property type="entry name" value="UPF0046_metallophosphoest"/>
</dbReference>
<evidence type="ECO:0000313" key="2">
    <source>
        <dbReference type="EMBL" id="MFD2738876.1"/>
    </source>
</evidence>
<dbReference type="PANTHER" id="PTHR12905">
    <property type="entry name" value="METALLOPHOSPHOESTERASE"/>
    <property type="match status" value="1"/>
</dbReference>
<dbReference type="Gene3D" id="3.60.21.10">
    <property type="match status" value="1"/>
</dbReference>
<dbReference type="InterPro" id="IPR029052">
    <property type="entry name" value="Metallo-depent_PP-like"/>
</dbReference>
<keyword evidence="3" id="KW-1185">Reference proteome</keyword>
<dbReference type="InterPro" id="IPR004843">
    <property type="entry name" value="Calcineurin-like_PHP"/>
</dbReference>
<sequence length="199" mass="21212">MRLLAASDLYGDLAAARALLDVAEAADVIVLAGDIGDEGRGASSILTLLGRAGRPIVLVAGNHDSPMALQGFCARNPKVHLLHGETLRLQGRDFFGLGGETPPVHAAPWNFAVTEQQADAMLAACPVGAALISHSPPHGFCDTKKDGRHYGAQALRRALTRQKPRLHLFGHVHDAFGQEAKHGKTRLRNLGPAANWFDL</sequence>
<dbReference type="EMBL" id="JBHUMP010000003">
    <property type="protein sequence ID" value="MFD2738876.1"/>
    <property type="molecule type" value="Genomic_DNA"/>
</dbReference>
<feature type="domain" description="Calcineurin-like phosphoesterase" evidence="1">
    <location>
        <begin position="1"/>
        <end position="174"/>
    </location>
</feature>